<gene>
    <name evidence="1" type="ORF">E2F49_08735</name>
</gene>
<organism evidence="1 2">
    <name type="scientific">Luteimonas terrae</name>
    <dbReference type="NCBI Taxonomy" id="1530191"/>
    <lineage>
        <taxon>Bacteria</taxon>
        <taxon>Pseudomonadati</taxon>
        <taxon>Pseudomonadota</taxon>
        <taxon>Gammaproteobacteria</taxon>
        <taxon>Lysobacterales</taxon>
        <taxon>Lysobacteraceae</taxon>
        <taxon>Luteimonas</taxon>
    </lineage>
</organism>
<keyword evidence="2" id="KW-1185">Reference proteome</keyword>
<dbReference type="AlphaFoldDB" id="A0A4R5U9Z5"/>
<dbReference type="OrthoDB" id="6026172at2"/>
<protein>
    <submittedName>
        <fullName evidence="1">Uncharacterized protein</fullName>
    </submittedName>
</protein>
<dbReference type="Proteomes" id="UP000295543">
    <property type="component" value="Unassembled WGS sequence"/>
</dbReference>
<proteinExistence type="predicted"/>
<evidence type="ECO:0000313" key="2">
    <source>
        <dbReference type="Proteomes" id="UP000295543"/>
    </source>
</evidence>
<dbReference type="RefSeq" id="WP_055251794.1">
    <property type="nucleotide sequence ID" value="NZ_SMTG01000003.1"/>
</dbReference>
<comment type="caution">
    <text evidence="1">The sequence shown here is derived from an EMBL/GenBank/DDBJ whole genome shotgun (WGS) entry which is preliminary data.</text>
</comment>
<reference evidence="1 2" key="1">
    <citation type="submission" date="2019-03" db="EMBL/GenBank/DDBJ databases">
        <title>Luteimonas zhaokaii sp.nov., isolated from the rectal contents of Plateau pika in Yushu, Qinghai Province, China.</title>
        <authorList>
            <person name="Zhang G."/>
        </authorList>
    </citation>
    <scope>NUCLEOTIDE SEQUENCE [LARGE SCALE GENOMIC DNA]</scope>
    <source>
        <strain evidence="1 2">THG-MD21</strain>
    </source>
</reference>
<dbReference type="EMBL" id="SMTG01000003">
    <property type="protein sequence ID" value="TDK31523.1"/>
    <property type="molecule type" value="Genomic_DNA"/>
</dbReference>
<evidence type="ECO:0000313" key="1">
    <source>
        <dbReference type="EMBL" id="TDK31523.1"/>
    </source>
</evidence>
<name>A0A4R5U9Z5_9GAMM</name>
<accession>A0A4R5U9Z5</accession>
<sequence>MTTSRHEVLIGAMVRLCRDKYPDLEWSDVEPVMRRIWTAAGYAPRWDRVRDLACRLWCRAACGSRGQPVVTAPLSLAVH</sequence>